<sequence length="199" mass="20437">MRFSGFFSILAAGLALAAPSPSHSQRDLELRAADANTTDLAGALGATKGFRTSLNKDLAQISSTRTEGPPDVAAKIIAGAIGKIAAQAQSEIVPIMPLVLSLHFPLNQNDTVTLVALAQEVQGIIVDSRNTAVELLRGLTPDVIQALITAFAVPFARNAKSFLGPSGVFVDALIPSIGPISRGLGVFAQLLANALGGSA</sequence>
<evidence type="ECO:0000256" key="1">
    <source>
        <dbReference type="SAM" id="SignalP"/>
    </source>
</evidence>
<evidence type="ECO:0000313" key="3">
    <source>
        <dbReference type="Proteomes" id="UP000283569"/>
    </source>
</evidence>
<evidence type="ECO:0008006" key="4">
    <source>
        <dbReference type="Google" id="ProtNLM"/>
    </source>
</evidence>
<reference evidence="2 3" key="1">
    <citation type="journal article" date="2018" name="Sci. Rep.">
        <title>Characterisation of pathogen-specific regions and novel effector candidates in Fusarium oxysporum f. sp. cepae.</title>
        <authorList>
            <person name="Armitage A.D."/>
            <person name="Taylor A."/>
            <person name="Sobczyk M.K."/>
            <person name="Baxter L."/>
            <person name="Greenfield B.P."/>
            <person name="Bates H.J."/>
            <person name="Wilson F."/>
            <person name="Jackson A.C."/>
            <person name="Ott S."/>
            <person name="Harrison R.J."/>
            <person name="Clarkson J.P."/>
        </authorList>
    </citation>
    <scope>NUCLEOTIDE SEQUENCE [LARGE SCALE GENOMIC DNA]</scope>
    <source>
        <strain evidence="2 3">Fp_A8</strain>
    </source>
</reference>
<protein>
    <recommendedName>
        <fullName evidence="4">Antigenic cell wall galactomannoprotein</fullName>
    </recommendedName>
</protein>
<evidence type="ECO:0000313" key="2">
    <source>
        <dbReference type="EMBL" id="RKL20890.1"/>
    </source>
</evidence>
<proteinExistence type="predicted"/>
<feature type="signal peptide" evidence="1">
    <location>
        <begin position="1"/>
        <end position="17"/>
    </location>
</feature>
<accession>A0A420RV25</accession>
<dbReference type="Proteomes" id="UP000283569">
    <property type="component" value="Unassembled WGS sequence"/>
</dbReference>
<gene>
    <name evidence="2" type="ORF">BFJ72_g14991</name>
</gene>
<name>A0A420RV25_GIBIN</name>
<dbReference type="EMBL" id="MRDB01000155">
    <property type="protein sequence ID" value="RKL20890.1"/>
    <property type="molecule type" value="Genomic_DNA"/>
</dbReference>
<keyword evidence="1" id="KW-0732">Signal</keyword>
<comment type="caution">
    <text evidence="2">The sequence shown here is derived from an EMBL/GenBank/DDBJ whole genome shotgun (WGS) entry which is preliminary data.</text>
</comment>
<dbReference type="AlphaFoldDB" id="A0A420RV25"/>
<feature type="chain" id="PRO_5019215339" description="Antigenic cell wall galactomannoprotein" evidence="1">
    <location>
        <begin position="18"/>
        <end position="199"/>
    </location>
</feature>
<organism evidence="2 3">
    <name type="scientific">Gibberella intermedia</name>
    <name type="common">Bulb rot disease fungus</name>
    <name type="synonym">Fusarium proliferatum</name>
    <dbReference type="NCBI Taxonomy" id="948311"/>
    <lineage>
        <taxon>Eukaryota</taxon>
        <taxon>Fungi</taxon>
        <taxon>Dikarya</taxon>
        <taxon>Ascomycota</taxon>
        <taxon>Pezizomycotina</taxon>
        <taxon>Sordariomycetes</taxon>
        <taxon>Hypocreomycetidae</taxon>
        <taxon>Hypocreales</taxon>
        <taxon>Nectriaceae</taxon>
        <taxon>Fusarium</taxon>
        <taxon>Fusarium fujikuroi species complex</taxon>
    </lineage>
</organism>